<dbReference type="CDD" id="cd22159">
    <property type="entry name" value="F-box_AtTIR1-like"/>
    <property type="match status" value="1"/>
</dbReference>
<feature type="domain" description="KIB1-4 beta-propeller" evidence="2">
    <location>
        <begin position="100"/>
        <end position="374"/>
    </location>
</feature>
<dbReference type="Pfam" id="PF12937">
    <property type="entry name" value="F-box-like"/>
    <property type="match status" value="1"/>
</dbReference>
<evidence type="ECO:0000313" key="5">
    <source>
        <dbReference type="Proteomes" id="UP001231189"/>
    </source>
</evidence>
<dbReference type="SUPFAM" id="SSF56672">
    <property type="entry name" value="DNA/RNA polymerases"/>
    <property type="match status" value="1"/>
</dbReference>
<dbReference type="EMBL" id="JAUUTY010000005">
    <property type="protein sequence ID" value="KAK1631806.1"/>
    <property type="molecule type" value="Genomic_DNA"/>
</dbReference>
<evidence type="ECO:0008006" key="6">
    <source>
        <dbReference type="Google" id="ProtNLM"/>
    </source>
</evidence>
<gene>
    <name evidence="4" type="ORF">QYE76_006121</name>
</gene>
<dbReference type="PANTHER" id="PTHR33110:SF114">
    <property type="entry name" value="F-BOX DOMAIN-CONTAINING PROTEIN"/>
    <property type="match status" value="1"/>
</dbReference>
<evidence type="ECO:0000259" key="2">
    <source>
        <dbReference type="Pfam" id="PF03478"/>
    </source>
</evidence>
<organism evidence="4 5">
    <name type="scientific">Lolium multiflorum</name>
    <name type="common">Italian ryegrass</name>
    <name type="synonym">Lolium perenne subsp. multiflorum</name>
    <dbReference type="NCBI Taxonomy" id="4521"/>
    <lineage>
        <taxon>Eukaryota</taxon>
        <taxon>Viridiplantae</taxon>
        <taxon>Streptophyta</taxon>
        <taxon>Embryophyta</taxon>
        <taxon>Tracheophyta</taxon>
        <taxon>Spermatophyta</taxon>
        <taxon>Magnoliopsida</taxon>
        <taxon>Liliopsida</taxon>
        <taxon>Poales</taxon>
        <taxon>Poaceae</taxon>
        <taxon>BOP clade</taxon>
        <taxon>Pooideae</taxon>
        <taxon>Poodae</taxon>
        <taxon>Poeae</taxon>
        <taxon>Poeae Chloroplast Group 2 (Poeae type)</taxon>
        <taxon>Loliodinae</taxon>
        <taxon>Loliinae</taxon>
        <taxon>Lolium</taxon>
    </lineage>
</organism>
<dbReference type="InterPro" id="IPR036047">
    <property type="entry name" value="F-box-like_dom_sf"/>
</dbReference>
<dbReference type="SUPFAM" id="SSF81383">
    <property type="entry name" value="F-box domain"/>
    <property type="match status" value="1"/>
</dbReference>
<feature type="domain" description="Reverse transcriptase" evidence="1">
    <location>
        <begin position="609"/>
        <end position="697"/>
    </location>
</feature>
<dbReference type="InterPro" id="IPR005174">
    <property type="entry name" value="KIB1-4_b-propeller"/>
</dbReference>
<reference evidence="4" key="1">
    <citation type="submission" date="2023-07" db="EMBL/GenBank/DDBJ databases">
        <title>A chromosome-level genome assembly of Lolium multiflorum.</title>
        <authorList>
            <person name="Chen Y."/>
            <person name="Copetti D."/>
            <person name="Kolliker R."/>
            <person name="Studer B."/>
        </authorList>
    </citation>
    <scope>NUCLEOTIDE SEQUENCE</scope>
    <source>
        <strain evidence="4">02402/16</strain>
        <tissue evidence="4">Leaf</tissue>
    </source>
</reference>
<dbReference type="Proteomes" id="UP001231189">
    <property type="component" value="Unassembled WGS sequence"/>
</dbReference>
<dbReference type="Gene3D" id="1.20.1280.50">
    <property type="match status" value="1"/>
</dbReference>
<evidence type="ECO:0000313" key="4">
    <source>
        <dbReference type="EMBL" id="KAK1631806.1"/>
    </source>
</evidence>
<keyword evidence="5" id="KW-1185">Reference proteome</keyword>
<name>A0AAD8RU45_LOLMU</name>
<proteinExistence type="predicted"/>
<dbReference type="Pfam" id="PF00078">
    <property type="entry name" value="RVT_1"/>
    <property type="match status" value="1"/>
</dbReference>
<dbReference type="PANTHER" id="PTHR33110">
    <property type="entry name" value="F-BOX/KELCH-REPEAT PROTEIN-RELATED"/>
    <property type="match status" value="1"/>
</dbReference>
<dbReference type="InterPro" id="IPR043502">
    <property type="entry name" value="DNA/RNA_pol_sf"/>
</dbReference>
<dbReference type="AlphaFoldDB" id="A0AAD8RU45"/>
<evidence type="ECO:0000259" key="1">
    <source>
        <dbReference type="Pfam" id="PF00078"/>
    </source>
</evidence>
<dbReference type="Pfam" id="PF03478">
    <property type="entry name" value="Beta-prop_KIB1-4"/>
    <property type="match status" value="1"/>
</dbReference>
<accession>A0AAD8RU45</accession>
<dbReference type="InterPro" id="IPR000477">
    <property type="entry name" value="RT_dom"/>
</dbReference>
<feature type="domain" description="F-box" evidence="3">
    <location>
        <begin position="45"/>
        <end position="81"/>
    </location>
</feature>
<sequence length="698" mass="78740">MGALCSSLASIERSLESTKRFLESIERFLDSIERLLPPTKRPSYDDLPAELLDLVIAGLPDPADRARARAVCRSWHAAVRRRGAQPWRLPSTMCPTHRLRALPRGADTVGSTDDWLAVRVGEKPGRYLMHNPFVNKSVPLAELEAVIGNHKSDINKFLMRSGADDLVAVITNNRRHAFMVIRPGKGVWLPPPRTRPYVDIIDFAFLQGKLYAITKAEHLISFDLALDGDGSPVVTVGRRLIKESPYYYPHHEEELFAEVAPPNDISIHNSAAHVWSPTGSNDNVYITSRHLIESSGKLLMVRHHHQVRPKRDYRPGAIYITRRVEVFEADTATGAWIPVTGGLGGGRALFISTNFSKSVAAPCGEVEEDAIYFMGTETWQYVSRNSRQFLKGWGANLGKEKRDFRTNLLRQVEELDRVADANGLDEEGWGLRYFLEDQLVALDRVDEEYWRQRSRTQWTLKGDSCTAYFHAIANGRKRKCSIPRLITDVGEVEEPRALMEHIYQFYQGLMGAKGEERVFALGTDLWGEDQKISDEENWGVEVAFTAEELDEVLASMKPDSAPGPDGLQVLFFKRFWGILREPILQMLNDFALGRVDIARLNFGIISLIPKVKGAERITQFRPIALINVIFKCVAKAYAIRLAPLAHRTVDRSQSAFIKGRCLHEGALALHEIAHELRVGKQEGLLLKLDFEKAYDRVS</sequence>
<protein>
    <recommendedName>
        <fullName evidence="6">F-box domain-containing protein</fullName>
    </recommendedName>
</protein>
<comment type="caution">
    <text evidence="4">The sequence shown here is derived from an EMBL/GenBank/DDBJ whole genome shotgun (WGS) entry which is preliminary data.</text>
</comment>
<evidence type="ECO:0000259" key="3">
    <source>
        <dbReference type="Pfam" id="PF12937"/>
    </source>
</evidence>
<dbReference type="InterPro" id="IPR001810">
    <property type="entry name" value="F-box_dom"/>
</dbReference>